<sequence length="82" mass="8665">MTGHSGFDDLVDALRGAFVDRDGDRVDVEIQQLDGTRLHRLVEGDPDRDPAVVVPGRAVLDDLLPGVTVSAAVGVVSRGQVC</sequence>
<protein>
    <submittedName>
        <fullName evidence="1">Uncharacterized protein</fullName>
    </submittedName>
</protein>
<dbReference type="EMBL" id="BNAW01000005">
    <property type="protein sequence ID" value="GHG03097.1"/>
    <property type="molecule type" value="Genomic_DNA"/>
</dbReference>
<comment type="caution">
    <text evidence="1">The sequence shown here is derived from an EMBL/GenBank/DDBJ whole genome shotgun (WGS) entry which is preliminary data.</text>
</comment>
<gene>
    <name evidence="1" type="ORF">GCM10017567_18200</name>
</gene>
<keyword evidence="2" id="KW-1185">Reference proteome</keyword>
<accession>A0ABQ3K760</accession>
<dbReference type="Proteomes" id="UP000649955">
    <property type="component" value="Unassembled WGS sequence"/>
</dbReference>
<name>A0ABQ3K760_9PSEU</name>
<evidence type="ECO:0000313" key="2">
    <source>
        <dbReference type="Proteomes" id="UP000649955"/>
    </source>
</evidence>
<dbReference type="RefSeq" id="WP_229902572.1">
    <property type="nucleotide sequence ID" value="NZ_BNAW01000005.1"/>
</dbReference>
<evidence type="ECO:0000313" key="1">
    <source>
        <dbReference type="EMBL" id="GHG03097.1"/>
    </source>
</evidence>
<reference evidence="2" key="1">
    <citation type="journal article" date="2019" name="Int. J. Syst. Evol. Microbiol.">
        <title>The Global Catalogue of Microorganisms (GCM) 10K type strain sequencing project: providing services to taxonomists for standard genome sequencing and annotation.</title>
        <authorList>
            <consortium name="The Broad Institute Genomics Platform"/>
            <consortium name="The Broad Institute Genome Sequencing Center for Infectious Disease"/>
            <person name="Wu L."/>
            <person name="Ma J."/>
        </authorList>
    </citation>
    <scope>NUCLEOTIDE SEQUENCE [LARGE SCALE GENOMIC DNA]</scope>
    <source>
        <strain evidence="2">CGMCC 4.7680</strain>
    </source>
</reference>
<proteinExistence type="predicted"/>
<organism evidence="1 2">
    <name type="scientific">Amycolatopsis bullii</name>
    <dbReference type="NCBI Taxonomy" id="941987"/>
    <lineage>
        <taxon>Bacteria</taxon>
        <taxon>Bacillati</taxon>
        <taxon>Actinomycetota</taxon>
        <taxon>Actinomycetes</taxon>
        <taxon>Pseudonocardiales</taxon>
        <taxon>Pseudonocardiaceae</taxon>
        <taxon>Amycolatopsis</taxon>
    </lineage>
</organism>